<reference evidence="11 12" key="1">
    <citation type="submission" date="2023-09" db="EMBL/GenBank/DDBJ databases">
        <title>Genomes of two closely related lineages of the louse Polyplax serrata with different host specificities.</title>
        <authorList>
            <person name="Martinu J."/>
            <person name="Tarabai H."/>
            <person name="Stefka J."/>
            <person name="Hypsa V."/>
        </authorList>
    </citation>
    <scope>NUCLEOTIDE SEQUENCE [LARGE SCALE GENOMIC DNA]</scope>
    <source>
        <strain evidence="11">98ZLc_SE</strain>
    </source>
</reference>
<evidence type="ECO:0000259" key="10">
    <source>
        <dbReference type="PROSITE" id="PS51049"/>
    </source>
</evidence>
<dbReference type="PROSITE" id="PS51049">
    <property type="entry name" value="KASH"/>
    <property type="match status" value="1"/>
</dbReference>
<protein>
    <recommendedName>
        <fullName evidence="10">KASH domain-containing protein</fullName>
    </recommendedName>
</protein>
<feature type="topological domain" description="Cytoplasmic" evidence="7">
    <location>
        <begin position="1"/>
        <end position="363"/>
    </location>
</feature>
<evidence type="ECO:0000256" key="2">
    <source>
        <dbReference type="ARBA" id="ARBA00008619"/>
    </source>
</evidence>
<evidence type="ECO:0000256" key="1">
    <source>
        <dbReference type="ARBA" id="ARBA00004126"/>
    </source>
</evidence>
<organism evidence="11 12">
    <name type="scientific">Polyplax serrata</name>
    <name type="common">Common mouse louse</name>
    <dbReference type="NCBI Taxonomy" id="468196"/>
    <lineage>
        <taxon>Eukaryota</taxon>
        <taxon>Metazoa</taxon>
        <taxon>Ecdysozoa</taxon>
        <taxon>Arthropoda</taxon>
        <taxon>Hexapoda</taxon>
        <taxon>Insecta</taxon>
        <taxon>Pterygota</taxon>
        <taxon>Neoptera</taxon>
        <taxon>Paraneoptera</taxon>
        <taxon>Psocodea</taxon>
        <taxon>Troctomorpha</taxon>
        <taxon>Phthiraptera</taxon>
        <taxon>Anoplura</taxon>
        <taxon>Polyplacidae</taxon>
        <taxon>Polyplax</taxon>
    </lineage>
</organism>
<comment type="subcellular location">
    <subcellularLocation>
        <location evidence="1">Nucleus membrane</location>
    </subcellularLocation>
</comment>
<keyword evidence="3 7" id="KW-0812">Transmembrane</keyword>
<feature type="compositionally biased region" description="Polar residues" evidence="9">
    <location>
        <begin position="313"/>
        <end position="322"/>
    </location>
</feature>
<feature type="region of interest" description="Disordered" evidence="9">
    <location>
        <begin position="313"/>
        <end position="332"/>
    </location>
</feature>
<comment type="caution">
    <text evidence="11">The sequence shown here is derived from an EMBL/GenBank/DDBJ whole genome shotgun (WGS) entry which is preliminary data.</text>
</comment>
<dbReference type="Proteomes" id="UP001359485">
    <property type="component" value="Unassembled WGS sequence"/>
</dbReference>
<evidence type="ECO:0000256" key="9">
    <source>
        <dbReference type="SAM" id="MobiDB-lite"/>
    </source>
</evidence>
<feature type="coiled-coil region" evidence="8">
    <location>
        <begin position="20"/>
        <end position="78"/>
    </location>
</feature>
<evidence type="ECO:0000313" key="12">
    <source>
        <dbReference type="Proteomes" id="UP001359485"/>
    </source>
</evidence>
<dbReference type="Pfam" id="PF10541">
    <property type="entry name" value="KASH"/>
    <property type="match status" value="1"/>
</dbReference>
<evidence type="ECO:0000256" key="3">
    <source>
        <dbReference type="ARBA" id="ARBA00022692"/>
    </source>
</evidence>
<dbReference type="EMBL" id="JAWJWF010000001">
    <property type="protein sequence ID" value="KAK6640838.1"/>
    <property type="molecule type" value="Genomic_DNA"/>
</dbReference>
<accession>A0ABR1BGH3</accession>
<comment type="similarity">
    <text evidence="2">Belongs to the nesprin family.</text>
</comment>
<feature type="domain" description="KASH" evidence="10">
    <location>
        <begin position="355"/>
        <end position="410"/>
    </location>
</feature>
<evidence type="ECO:0000256" key="5">
    <source>
        <dbReference type="ARBA" id="ARBA00023136"/>
    </source>
</evidence>
<proteinExistence type="inferred from homology"/>
<keyword evidence="6" id="KW-0539">Nucleus</keyword>
<evidence type="ECO:0000256" key="7">
    <source>
        <dbReference type="PROSITE-ProRule" id="PRU00385"/>
    </source>
</evidence>
<evidence type="ECO:0000313" key="11">
    <source>
        <dbReference type="EMBL" id="KAK6640838.1"/>
    </source>
</evidence>
<dbReference type="PANTHER" id="PTHR21524">
    <property type="entry name" value="SPECTRIN REPEAT CONTAINING NUCLEAR ENVELOPE PROTEIN 2"/>
    <property type="match status" value="1"/>
</dbReference>
<sequence length="410" mass="45793">MVSVQVQTDFIKENWEVLKTTAEIQKAKQLKNEMNALKTELLNWAASIESMETTVTSREELKAKIIQIKDELNSMEKGKSKLLQANVSVHRFLSIAKNAEPTLRDEVIELYRVWDQTFSRVTTCLFNLQSLSQAWDDFDDHLSQLQCALRTDTLKVIDFALQCGTSSEVTGSLRGIAGLLSEKDSTSKDSVTIRNESITGVDCRPLLTALNTEGSLSDSGISDSGSEQELSDREKRLVQLKRLAKRLESILSPSSQALTNMFKRIEETESGLRELQKTCRDLIVRSSSAEEFKMIVSKSSSLEALDGALGTSYPSGKASSVTKRNRSKGLHKVPEISRGEIDSVDDKEEDKSSRKSWLWRLVRFALPFQLALVALLCVACLMEPRCCDSLNNLDLSLYPQVRYTSGPPPV</sequence>
<gene>
    <name evidence="11" type="ORF">RUM44_012535</name>
</gene>
<dbReference type="InterPro" id="IPR012315">
    <property type="entry name" value="KASH"/>
</dbReference>
<evidence type="ECO:0000256" key="4">
    <source>
        <dbReference type="ARBA" id="ARBA00022989"/>
    </source>
</evidence>
<feature type="coiled-coil region" evidence="8">
    <location>
        <begin position="230"/>
        <end position="285"/>
    </location>
</feature>
<dbReference type="SMART" id="SM01249">
    <property type="entry name" value="KASH"/>
    <property type="match status" value="1"/>
</dbReference>
<dbReference type="PANTHER" id="PTHR21524:SF5">
    <property type="entry name" value="SPECTRIN REPEAT CONTAINING NUCLEAR ENVELOPE PROTEIN 2"/>
    <property type="match status" value="1"/>
</dbReference>
<keyword evidence="12" id="KW-1185">Reference proteome</keyword>
<feature type="topological domain" description="Perinuclear space" evidence="7">
    <location>
        <begin position="385"/>
        <end position="410"/>
    </location>
</feature>
<evidence type="ECO:0000256" key="6">
    <source>
        <dbReference type="ARBA" id="ARBA00023242"/>
    </source>
</evidence>
<name>A0ABR1BGH3_POLSC</name>
<keyword evidence="5 7" id="KW-0472">Membrane</keyword>
<evidence type="ECO:0000256" key="8">
    <source>
        <dbReference type="SAM" id="Coils"/>
    </source>
</evidence>
<keyword evidence="8" id="KW-0175">Coiled coil</keyword>
<keyword evidence="4" id="KW-1133">Transmembrane helix</keyword>